<dbReference type="PANTHER" id="PTHR23427">
    <property type="entry name" value="SURFEIT LOCUS PROTEIN"/>
    <property type="match status" value="1"/>
</dbReference>
<dbReference type="AlphaFoldDB" id="A0AAU9VMH1"/>
<sequence>MVFVKVAHRYSQAMFSFGRNKVVHHLLKSCGMSTANPAAQESKMHYLLLIIPISTFGLGTWQVKRLQWKKGLIKDLESRTTEPVRDLPENIDELRSKFLEYRRVLVQGTFDHAEEIHLAPRSLNEGAHGGGSLGRKPKSGAQIITPFEISGTGQRILVNRGWVPMDKIRPEKRQEGQIKGETSLVGFIRQGEKRQPFQAKNNPENNKWYSRDVDAMAEVTDSLPILVDADAASTVPGGPRGGQTRVYLRNEHLQYIITWYSLSAFTAYMYYRLRKSPKNVFT</sequence>
<evidence type="ECO:0000256" key="4">
    <source>
        <dbReference type="ARBA" id="ARBA00022989"/>
    </source>
</evidence>
<keyword evidence="3" id="KW-0812">Transmembrane</keyword>
<dbReference type="Proteomes" id="UP001159428">
    <property type="component" value="Unassembled WGS sequence"/>
</dbReference>
<comment type="function">
    <text evidence="6">Probably involved in the biogenesis of the COX complex.</text>
</comment>
<keyword evidence="6" id="KW-0999">Mitochondrion inner membrane</keyword>
<keyword evidence="6" id="KW-0496">Mitochondrion</keyword>
<accession>A0AAU9VMH1</accession>
<name>A0AAU9VMH1_9CNID</name>
<evidence type="ECO:0000313" key="8">
    <source>
        <dbReference type="Proteomes" id="UP001159428"/>
    </source>
</evidence>
<dbReference type="CDD" id="cd06662">
    <property type="entry name" value="SURF1"/>
    <property type="match status" value="1"/>
</dbReference>
<dbReference type="InterPro" id="IPR002994">
    <property type="entry name" value="Surf1/Shy1"/>
</dbReference>
<dbReference type="PANTHER" id="PTHR23427:SF2">
    <property type="entry name" value="SURFEIT LOCUS PROTEIN 1"/>
    <property type="match status" value="1"/>
</dbReference>
<keyword evidence="5" id="KW-0472">Membrane</keyword>
<gene>
    <name evidence="7" type="ORF">PMEA_00010465</name>
</gene>
<comment type="caution">
    <text evidence="7">The sequence shown here is derived from an EMBL/GenBank/DDBJ whole genome shotgun (WGS) entry which is preliminary data.</text>
</comment>
<evidence type="ECO:0000256" key="1">
    <source>
        <dbReference type="ARBA" id="ARBA00004370"/>
    </source>
</evidence>
<protein>
    <recommendedName>
        <fullName evidence="6">SURF1-like protein</fullName>
    </recommendedName>
</protein>
<evidence type="ECO:0000256" key="5">
    <source>
        <dbReference type="ARBA" id="ARBA00023136"/>
    </source>
</evidence>
<dbReference type="PROSITE" id="PS50895">
    <property type="entry name" value="SURF1"/>
    <property type="match status" value="1"/>
</dbReference>
<keyword evidence="4" id="KW-1133">Transmembrane helix</keyword>
<dbReference type="InterPro" id="IPR045214">
    <property type="entry name" value="Surf1/Surf4"/>
</dbReference>
<evidence type="ECO:0000256" key="6">
    <source>
        <dbReference type="RuleBase" id="RU363076"/>
    </source>
</evidence>
<dbReference type="GO" id="GO:0033617">
    <property type="term" value="P:mitochondrial respiratory chain complex IV assembly"/>
    <property type="evidence" value="ECO:0007669"/>
    <property type="project" value="TreeGrafter"/>
</dbReference>
<comment type="similarity">
    <text evidence="2 6">Belongs to the SURF1 family.</text>
</comment>
<proteinExistence type="inferred from homology"/>
<keyword evidence="8" id="KW-1185">Reference proteome</keyword>
<reference evidence="7 8" key="1">
    <citation type="submission" date="2022-05" db="EMBL/GenBank/DDBJ databases">
        <authorList>
            <consortium name="Genoscope - CEA"/>
            <person name="William W."/>
        </authorList>
    </citation>
    <scope>NUCLEOTIDE SEQUENCE [LARGE SCALE GENOMIC DNA]</scope>
</reference>
<evidence type="ECO:0000313" key="7">
    <source>
        <dbReference type="EMBL" id="CAH3034068.1"/>
    </source>
</evidence>
<organism evidence="7 8">
    <name type="scientific">Pocillopora meandrina</name>
    <dbReference type="NCBI Taxonomy" id="46732"/>
    <lineage>
        <taxon>Eukaryota</taxon>
        <taxon>Metazoa</taxon>
        <taxon>Cnidaria</taxon>
        <taxon>Anthozoa</taxon>
        <taxon>Hexacorallia</taxon>
        <taxon>Scleractinia</taxon>
        <taxon>Astrocoeniina</taxon>
        <taxon>Pocilloporidae</taxon>
        <taxon>Pocillopora</taxon>
    </lineage>
</organism>
<evidence type="ECO:0000256" key="3">
    <source>
        <dbReference type="ARBA" id="ARBA00022692"/>
    </source>
</evidence>
<dbReference type="GO" id="GO:0005743">
    <property type="term" value="C:mitochondrial inner membrane"/>
    <property type="evidence" value="ECO:0007669"/>
    <property type="project" value="UniProtKB-SubCell"/>
</dbReference>
<dbReference type="EMBL" id="CALNXJ010000002">
    <property type="protein sequence ID" value="CAH3034068.1"/>
    <property type="molecule type" value="Genomic_DNA"/>
</dbReference>
<comment type="subcellular location">
    <subcellularLocation>
        <location evidence="1">Membrane</location>
    </subcellularLocation>
    <subcellularLocation>
        <location evidence="6">Mitochondrion inner membrane</location>
        <topology evidence="6">Multi-pass membrane protein</topology>
    </subcellularLocation>
</comment>
<dbReference type="Pfam" id="PF02104">
    <property type="entry name" value="SURF1"/>
    <property type="match status" value="1"/>
</dbReference>
<evidence type="ECO:0000256" key="2">
    <source>
        <dbReference type="ARBA" id="ARBA00007165"/>
    </source>
</evidence>